<name>A0A1H1LLI0_9ACTN</name>
<gene>
    <name evidence="2" type="ORF">SAMN04488570_0263</name>
</gene>
<evidence type="ECO:0000313" key="3">
    <source>
        <dbReference type="Proteomes" id="UP000198859"/>
    </source>
</evidence>
<evidence type="ECO:0000259" key="1">
    <source>
        <dbReference type="Pfam" id="PF01966"/>
    </source>
</evidence>
<dbReference type="Pfam" id="PF01966">
    <property type="entry name" value="HD"/>
    <property type="match status" value="1"/>
</dbReference>
<dbReference type="SUPFAM" id="SSF109604">
    <property type="entry name" value="HD-domain/PDEase-like"/>
    <property type="match status" value="1"/>
</dbReference>
<dbReference type="InterPro" id="IPR006675">
    <property type="entry name" value="HDIG_dom"/>
</dbReference>
<feature type="domain" description="HD" evidence="1">
    <location>
        <begin position="24"/>
        <end position="151"/>
    </location>
</feature>
<organism evidence="2 3">
    <name type="scientific">Nocardioides scoriae</name>
    <dbReference type="NCBI Taxonomy" id="642780"/>
    <lineage>
        <taxon>Bacteria</taxon>
        <taxon>Bacillati</taxon>
        <taxon>Actinomycetota</taxon>
        <taxon>Actinomycetes</taxon>
        <taxon>Propionibacteriales</taxon>
        <taxon>Nocardioidaceae</taxon>
        <taxon>Nocardioides</taxon>
    </lineage>
</organism>
<proteinExistence type="predicted"/>
<dbReference type="EMBL" id="LT629757">
    <property type="protein sequence ID" value="SDR75210.1"/>
    <property type="molecule type" value="Genomic_DNA"/>
</dbReference>
<dbReference type="Gene3D" id="1.10.3210.10">
    <property type="entry name" value="Hypothetical protein af1432"/>
    <property type="match status" value="1"/>
</dbReference>
<dbReference type="OrthoDB" id="2989229at2"/>
<dbReference type="Proteomes" id="UP000198859">
    <property type="component" value="Chromosome I"/>
</dbReference>
<protein>
    <submittedName>
        <fullName evidence="2">HDIG domain-containing protein</fullName>
    </submittedName>
</protein>
<dbReference type="AlphaFoldDB" id="A0A1H1LLI0"/>
<dbReference type="NCBIfam" id="TIGR00277">
    <property type="entry name" value="HDIG"/>
    <property type="match status" value="1"/>
</dbReference>
<dbReference type="InterPro" id="IPR006674">
    <property type="entry name" value="HD_domain"/>
</dbReference>
<keyword evidence="3" id="KW-1185">Reference proteome</keyword>
<reference evidence="3" key="1">
    <citation type="submission" date="2016-10" db="EMBL/GenBank/DDBJ databases">
        <authorList>
            <person name="Varghese N."/>
            <person name="Submissions S."/>
        </authorList>
    </citation>
    <scope>NUCLEOTIDE SEQUENCE [LARGE SCALE GENOMIC DNA]</scope>
    <source>
        <strain evidence="3">DSM 22127</strain>
    </source>
</reference>
<evidence type="ECO:0000313" key="2">
    <source>
        <dbReference type="EMBL" id="SDR75210.1"/>
    </source>
</evidence>
<dbReference type="STRING" id="642780.SAMN04488570_0263"/>
<accession>A0A1H1LLI0</accession>
<sequence length="183" mass="20111">MSASDLTAWGLRLAATHLGSMPARLNHSLSAARHVQIARKLAEASRRHLMVAALVHDIGYDPALRRTGMHAIDGAVHLRALGLPARIVSLVAFHTGAEYEADERGLAHELNAFDRPRQELLDRLILADLTSSPTGGEISVEERLAEIYDRYPAEHAVHRSVTRSHKYLRSAASRAQASSIHPR</sequence>
<dbReference type="RefSeq" id="WP_091725273.1">
    <property type="nucleotide sequence ID" value="NZ_LT629757.1"/>
</dbReference>